<dbReference type="EMBL" id="JAAIUW010000008">
    <property type="protein sequence ID" value="KAF7817812.1"/>
    <property type="molecule type" value="Genomic_DNA"/>
</dbReference>
<feature type="transmembrane region" description="Helical" evidence="1">
    <location>
        <begin position="88"/>
        <end position="114"/>
    </location>
</feature>
<protein>
    <submittedName>
        <fullName evidence="3">Pleiotropic drug resistance protein 3-like</fullName>
    </submittedName>
</protein>
<dbReference type="InterPro" id="IPR013581">
    <property type="entry name" value="PDR_assoc"/>
</dbReference>
<dbReference type="Pfam" id="PF08370">
    <property type="entry name" value="PDR_assoc"/>
    <property type="match status" value="1"/>
</dbReference>
<keyword evidence="1" id="KW-0472">Membrane</keyword>
<evidence type="ECO:0000313" key="3">
    <source>
        <dbReference type="EMBL" id="KAF7817812.1"/>
    </source>
</evidence>
<keyword evidence="1" id="KW-1133">Transmembrane helix</keyword>
<keyword evidence="4" id="KW-1185">Reference proteome</keyword>
<keyword evidence="1" id="KW-0812">Transmembrane</keyword>
<dbReference type="AlphaFoldDB" id="A0A834T9X4"/>
<evidence type="ECO:0000313" key="4">
    <source>
        <dbReference type="Proteomes" id="UP000634136"/>
    </source>
</evidence>
<name>A0A834T9X4_9FABA</name>
<evidence type="ECO:0000259" key="2">
    <source>
        <dbReference type="Pfam" id="PF08370"/>
    </source>
</evidence>
<reference evidence="3" key="1">
    <citation type="submission" date="2020-09" db="EMBL/GenBank/DDBJ databases">
        <title>Genome-Enabled Discovery of Anthraquinone Biosynthesis in Senna tora.</title>
        <authorList>
            <person name="Kang S.-H."/>
            <person name="Pandey R.P."/>
            <person name="Lee C.-M."/>
            <person name="Sim J.-S."/>
            <person name="Jeong J.-T."/>
            <person name="Choi B.-S."/>
            <person name="Jung M."/>
            <person name="Ginzburg D."/>
            <person name="Zhao K."/>
            <person name="Won S.Y."/>
            <person name="Oh T.-J."/>
            <person name="Yu Y."/>
            <person name="Kim N.-H."/>
            <person name="Lee O.R."/>
            <person name="Lee T.-H."/>
            <person name="Bashyal P."/>
            <person name="Kim T.-S."/>
            <person name="Lee W.-H."/>
            <person name="Kawkins C."/>
            <person name="Kim C.-K."/>
            <person name="Kim J.S."/>
            <person name="Ahn B.O."/>
            <person name="Rhee S.Y."/>
            <person name="Sohng J.K."/>
        </authorList>
    </citation>
    <scope>NUCLEOTIDE SEQUENCE</scope>
    <source>
        <tissue evidence="3">Leaf</tissue>
    </source>
</reference>
<dbReference type="Proteomes" id="UP000634136">
    <property type="component" value="Unassembled WGS sequence"/>
</dbReference>
<feature type="domain" description="Plant PDR ABC transporter associated" evidence="2">
    <location>
        <begin position="83"/>
        <end position="117"/>
    </location>
</feature>
<evidence type="ECO:0000256" key="1">
    <source>
        <dbReference type="SAM" id="Phobius"/>
    </source>
</evidence>
<comment type="caution">
    <text evidence="3">The sequence shown here is derived from an EMBL/GenBank/DDBJ whole genome shotgun (WGS) entry which is preliminary data.</text>
</comment>
<proteinExistence type="predicted"/>
<organism evidence="3 4">
    <name type="scientific">Senna tora</name>
    <dbReference type="NCBI Taxonomy" id="362788"/>
    <lineage>
        <taxon>Eukaryota</taxon>
        <taxon>Viridiplantae</taxon>
        <taxon>Streptophyta</taxon>
        <taxon>Embryophyta</taxon>
        <taxon>Tracheophyta</taxon>
        <taxon>Spermatophyta</taxon>
        <taxon>Magnoliopsida</taxon>
        <taxon>eudicotyledons</taxon>
        <taxon>Gunneridae</taxon>
        <taxon>Pentapetalae</taxon>
        <taxon>rosids</taxon>
        <taxon>fabids</taxon>
        <taxon>Fabales</taxon>
        <taxon>Fabaceae</taxon>
        <taxon>Caesalpinioideae</taxon>
        <taxon>Cassia clade</taxon>
        <taxon>Senna</taxon>
    </lineage>
</organism>
<accession>A0A834T9X4</accession>
<gene>
    <name evidence="3" type="ORF">G2W53_023267</name>
</gene>
<sequence length="208" mass="23483">MPTFDHDPEKPIAHYNKNIVLWLREKAYDDPAMDPGHKWAQILPPIYLPTSDSNQNEVERLRVRMLRELTDHVESQNAFYKYHFDGHLYWISLGALFGFTFVFIVGLVVALSFLNCSTVHSLILEFFTSVMNLASGSSRAIISSKKLAEIQASKMVIPFTPYSGVSRSSILRGYTFDPDGDACLDSAIWTSCTISSDRTWQPPSELGV</sequence>